<reference evidence="1 2" key="1">
    <citation type="submission" date="2016-12" db="EMBL/GenBank/DDBJ databases">
        <title>Draft genome sequence of Fusarium oxysporum causing rot on Narcissus.</title>
        <authorList>
            <person name="Armitage A.D."/>
            <person name="Taylor A."/>
            <person name="Clarkson J.P."/>
            <person name="Harrison R.J."/>
            <person name="Jackson A.C."/>
        </authorList>
    </citation>
    <scope>NUCLEOTIDE SEQUENCE [LARGE SCALE GENOMIC DNA]</scope>
    <source>
        <strain evidence="1 2">N139</strain>
    </source>
</reference>
<proteinExistence type="predicted"/>
<dbReference type="AlphaFoldDB" id="A0A4Q2UWI1"/>
<gene>
    <name evidence="1" type="ORF">BFJ63_vAg18426</name>
</gene>
<dbReference type="EMBL" id="MQTW01000981">
    <property type="protein sequence ID" value="RYC78701.1"/>
    <property type="molecule type" value="Genomic_DNA"/>
</dbReference>
<comment type="caution">
    <text evidence="1">The sequence shown here is derived from an EMBL/GenBank/DDBJ whole genome shotgun (WGS) entry which is preliminary data.</text>
</comment>
<protein>
    <submittedName>
        <fullName evidence="1">Uncharacterized protein</fullName>
    </submittedName>
</protein>
<dbReference type="Proteomes" id="UP000290540">
    <property type="component" value="Unassembled WGS sequence"/>
</dbReference>
<accession>A0A4Q2UWI1</accession>
<evidence type="ECO:0000313" key="2">
    <source>
        <dbReference type="Proteomes" id="UP000290540"/>
    </source>
</evidence>
<sequence>MRVVLKDDTISNLERPPDLFLLFELLYDGSHRILHAIMQERFERLLVRNRSLSDPVPQAGQEVTVLENGAFGGKRFVDYAEGELLLVKEVGHHISRESYDGAPQS</sequence>
<evidence type="ECO:0000313" key="1">
    <source>
        <dbReference type="EMBL" id="RYC78701.1"/>
    </source>
</evidence>
<name>A0A4Q2UWI1_FUSOX</name>
<organism evidence="1 2">
    <name type="scientific">Fusarium oxysporum f. sp. narcissi</name>
    <dbReference type="NCBI Taxonomy" id="451672"/>
    <lineage>
        <taxon>Eukaryota</taxon>
        <taxon>Fungi</taxon>
        <taxon>Dikarya</taxon>
        <taxon>Ascomycota</taxon>
        <taxon>Pezizomycotina</taxon>
        <taxon>Sordariomycetes</taxon>
        <taxon>Hypocreomycetidae</taxon>
        <taxon>Hypocreales</taxon>
        <taxon>Nectriaceae</taxon>
        <taxon>Fusarium</taxon>
        <taxon>Fusarium oxysporum species complex</taxon>
    </lineage>
</organism>